<dbReference type="GO" id="GO:0050660">
    <property type="term" value="F:flavin adenine dinucleotide binding"/>
    <property type="evidence" value="ECO:0007669"/>
    <property type="project" value="TreeGrafter"/>
</dbReference>
<proteinExistence type="inferred from homology"/>
<dbReference type="SUPFAM" id="SSF51905">
    <property type="entry name" value="FAD/NAD(P)-binding domain"/>
    <property type="match status" value="1"/>
</dbReference>
<dbReference type="SUPFAM" id="SSF47095">
    <property type="entry name" value="HMG-box"/>
    <property type="match status" value="1"/>
</dbReference>
<dbReference type="InterPro" id="IPR050281">
    <property type="entry name" value="Flavin_monoamine_oxidase"/>
</dbReference>
<dbReference type="Proteomes" id="UP001221413">
    <property type="component" value="Unassembled WGS sequence"/>
</dbReference>
<sequence>MKLRAPASLLLAFSLTLPLATALLPVIGFGPRNEQDPFDSPELRMQNPESSKPNNLPSSQAAGDVPIVSDSLSVQREVSIFAETVRGVHVVEERLDDKNLNTTVLAPLNSAMARLPRKPWEDPDPENNVQGAFAGLDGEKRAASNLERFAKAHMIPVSPFNENEKVQTLEGTTVWWSTVDGVPKIFPGGIPVKEIKRSVPNGQVWTIAGVINYARVRKPFSSGSSHGGFAPEEEFSHHAFPNASFDSLARRRRQRRGQRFAQDDLYLDVRKRRGTASLEPLRLLSASPEDCPSPASTSESEETSRASLEPSDNQNFTFAAVPRDGAVPYPSPQTASTPQMLVGKMQRFSSSSGVEFANLPPTPDSLRTTPGFSLDISRKRRVVSPEIPSSGEHWEEGEDREEEGSVDEEEEEEREEIPIYEDGLWEDLDDDGDDLSSIDDRYDDEFDVHEDEDADESDDLLGIEEDFDSLSSADEVSSEGAYTPKIRAKLEASPAPSSPLSSPSSISFPSPAFFSEPTTDSTLLPPSSLPLPLHHDNRSSCALEDFSSSIASPQDYFHPPMARPKKVARKAATAAAVSPDMANASRSPPIPSSYTANSSIPTDITREQYAKECIKAAFNSRLSAYNLHEDEYKILSSSLNQMHVTTYLNIRNGILRLWLKDTRVRVTKAAAAGCAKNERFFGLAEVAYDWLTRYGYINHGCLEPSEAVAAKCPFSRTTRRKRTIAIVGAGVSGLAAARQLEALLAQNGESATGADAPDIVVFEGRKRLGGRVFSRALSPGSSDLPNGLPAAIDVGGQIVMGYEGNPLAALIQQQLEIPYHAIDATTAFPLYDVDGKVVDDGRDQMIQDIHDDILDRLAVFKSKPPAITTAQGNYEKINCCKDPSGDGGKPLAVAKHAADQAAGATASAIKLPSSKTVRKRIGKRKAAGPADGADRRAAKKIKLVPKQSNKEALKRLHIEPQQVRNEDGNGSLGKSMDEMFPSYAQVLEPDARDLRLYSWYHANLEYCNASAVDKPSLENWDQDDGNEFTGAHSMIVGGYTQLAKGLYSLPSKLDVRVNHQVEKVRYDPLNKEKGVTLKFKDGSEFSADKVIITLPLGVLKQQSVTFEPPLPEPKRSAIDRLGFGLLNKVIMVYDQPFWDVTKDGFGCLQNADGDEHDLASYGAKRGRFYMWWNASKVVGRPTLVGLMVGEAAEQIENEPNNVLIEEATGILKRCFGDDKVPDAPEEVVVTRWRSDPFACGTYSYIAAGSSGADYDTIAEPMDHQIFFAGEHTNRHYPATVHGAYISGLRAAGEVTNAILGNIGIPKPLIHPRPRLAPQVITRTAAAATLISTIRTTGITKTAAASTVTETKSTRKTKITTTAPEKAVVVNTKPRQRKRKAEDKLEKQDPKKARTAAEEEQFHKLVTESIGPKPLKPKKATANPFLIYQKTHFSKARDAAHLEKQHRTGDSAARAGRDEVRVVLGRMWRDEAENLKAPLIKLSDENKLHNRKIDKKYKEDLAEYERKYDEFLKTYGGPIPASVVGSSMQAASGNVTKEISEELNTDDEDVDMS</sequence>
<evidence type="ECO:0008006" key="9">
    <source>
        <dbReference type="Google" id="ProtNLM"/>
    </source>
</evidence>
<dbReference type="Gene3D" id="3.50.50.60">
    <property type="entry name" value="FAD/NAD(P)-binding domain"/>
    <property type="match status" value="2"/>
</dbReference>
<feature type="domain" description="FAS1" evidence="5">
    <location>
        <begin position="65"/>
        <end position="211"/>
    </location>
</feature>
<evidence type="ECO:0000256" key="4">
    <source>
        <dbReference type="SAM" id="SignalP"/>
    </source>
</evidence>
<dbReference type="InterPro" id="IPR009057">
    <property type="entry name" value="Homeodomain-like_sf"/>
</dbReference>
<dbReference type="InterPro" id="IPR002937">
    <property type="entry name" value="Amino_oxidase"/>
</dbReference>
<evidence type="ECO:0000259" key="6">
    <source>
        <dbReference type="PROSITE" id="PS50934"/>
    </source>
</evidence>
<dbReference type="InterPro" id="IPR036910">
    <property type="entry name" value="HMG_box_dom_sf"/>
</dbReference>
<dbReference type="Pfam" id="PF01593">
    <property type="entry name" value="Amino_oxidase"/>
    <property type="match status" value="2"/>
</dbReference>
<evidence type="ECO:0000313" key="7">
    <source>
        <dbReference type="EMBL" id="KAJ6257827.1"/>
    </source>
</evidence>
<feature type="region of interest" description="Disordered" evidence="3">
    <location>
        <begin position="576"/>
        <end position="598"/>
    </location>
</feature>
<dbReference type="Gene3D" id="1.10.10.10">
    <property type="entry name" value="Winged helix-like DNA-binding domain superfamily/Winged helix DNA-binding domain"/>
    <property type="match status" value="1"/>
</dbReference>
<accession>A0AAD6NH08</accession>
<gene>
    <name evidence="7" type="ORF">Dda_7616</name>
</gene>
<reference evidence="7" key="1">
    <citation type="submission" date="2023-01" db="EMBL/GenBank/DDBJ databases">
        <title>The chitinases involved in constricting ring structure development in the nematode-trapping fungus Drechslerella dactyloides.</title>
        <authorList>
            <person name="Wang R."/>
            <person name="Zhang L."/>
            <person name="Tang P."/>
            <person name="Li S."/>
            <person name="Liang L."/>
        </authorList>
    </citation>
    <scope>NUCLEOTIDE SEQUENCE</scope>
    <source>
        <strain evidence="7">YMF1.00031</strain>
    </source>
</reference>
<feature type="region of interest" description="Disordered" evidence="3">
    <location>
        <begin position="918"/>
        <end position="938"/>
    </location>
</feature>
<dbReference type="Gene3D" id="2.30.180.10">
    <property type="entry name" value="FAS1 domain"/>
    <property type="match status" value="1"/>
</dbReference>
<dbReference type="InterPro" id="IPR036378">
    <property type="entry name" value="FAS1_dom_sf"/>
</dbReference>
<dbReference type="GO" id="GO:0016491">
    <property type="term" value="F:oxidoreductase activity"/>
    <property type="evidence" value="ECO:0007669"/>
    <property type="project" value="UniProtKB-KW"/>
</dbReference>
<dbReference type="GO" id="GO:0006338">
    <property type="term" value="P:chromatin remodeling"/>
    <property type="evidence" value="ECO:0007669"/>
    <property type="project" value="TreeGrafter"/>
</dbReference>
<dbReference type="SUPFAM" id="SSF46689">
    <property type="entry name" value="Homeodomain-like"/>
    <property type="match status" value="1"/>
</dbReference>
<dbReference type="GO" id="GO:0003682">
    <property type="term" value="F:chromatin binding"/>
    <property type="evidence" value="ECO:0007669"/>
    <property type="project" value="TreeGrafter"/>
</dbReference>
<feature type="region of interest" description="Disordered" evidence="3">
    <location>
        <begin position="1369"/>
        <end position="1398"/>
    </location>
</feature>
<dbReference type="InterPro" id="IPR036388">
    <property type="entry name" value="WH-like_DNA-bd_sf"/>
</dbReference>
<evidence type="ECO:0000256" key="1">
    <source>
        <dbReference type="ARBA" id="ARBA00005995"/>
    </source>
</evidence>
<dbReference type="Gene3D" id="3.90.660.10">
    <property type="match status" value="1"/>
</dbReference>
<evidence type="ECO:0000256" key="3">
    <source>
        <dbReference type="SAM" id="MobiDB-lite"/>
    </source>
</evidence>
<dbReference type="PANTHER" id="PTHR10742:SF386">
    <property type="entry name" value="LYSINE-SPECIFIC HISTONE DEMETHYLASE 1A"/>
    <property type="match status" value="1"/>
</dbReference>
<feature type="compositionally biased region" description="Acidic residues" evidence="3">
    <location>
        <begin position="395"/>
        <end position="468"/>
    </location>
</feature>
<evidence type="ECO:0000259" key="5">
    <source>
        <dbReference type="PROSITE" id="PS50213"/>
    </source>
</evidence>
<feature type="region of interest" description="Disordered" evidence="3">
    <location>
        <begin position="30"/>
        <end position="64"/>
    </location>
</feature>
<comment type="caution">
    <text evidence="7">The sequence shown here is derived from an EMBL/GenBank/DDBJ whole genome shotgun (WGS) entry which is preliminary data.</text>
</comment>
<evidence type="ECO:0000313" key="8">
    <source>
        <dbReference type="Proteomes" id="UP001221413"/>
    </source>
</evidence>
<dbReference type="InterPro" id="IPR036188">
    <property type="entry name" value="FAD/NAD-bd_sf"/>
</dbReference>
<feature type="region of interest" description="Disordered" evidence="3">
    <location>
        <begin position="279"/>
        <end position="315"/>
    </location>
</feature>
<feature type="region of interest" description="Disordered" evidence="3">
    <location>
        <begin position="511"/>
        <end position="530"/>
    </location>
</feature>
<dbReference type="InterPro" id="IPR000782">
    <property type="entry name" value="FAS1_domain"/>
</dbReference>
<dbReference type="PROSITE" id="PS50213">
    <property type="entry name" value="FAS1"/>
    <property type="match status" value="1"/>
</dbReference>
<keyword evidence="4" id="KW-0732">Signal</keyword>
<evidence type="ECO:0000256" key="2">
    <source>
        <dbReference type="ARBA" id="ARBA00023002"/>
    </source>
</evidence>
<feature type="compositionally biased region" description="Basic and acidic residues" evidence="3">
    <location>
        <begin position="1379"/>
        <end position="1398"/>
    </location>
</feature>
<feature type="domain" description="SWIRM" evidence="6">
    <location>
        <begin position="613"/>
        <end position="708"/>
    </location>
</feature>
<comment type="similarity">
    <text evidence="1">Belongs to the flavin monoamine oxidase family.</text>
</comment>
<feature type="region of interest" description="Disordered" evidence="3">
    <location>
        <begin position="353"/>
        <end position="372"/>
    </location>
</feature>
<name>A0AAD6NH08_DREDA</name>
<dbReference type="InterPro" id="IPR007526">
    <property type="entry name" value="SWIRM"/>
</dbReference>
<dbReference type="SUPFAM" id="SSF82153">
    <property type="entry name" value="FAS1 domain"/>
    <property type="match status" value="1"/>
</dbReference>
<dbReference type="SUPFAM" id="SSF54373">
    <property type="entry name" value="FAD-linked reductases, C-terminal domain"/>
    <property type="match status" value="1"/>
</dbReference>
<dbReference type="PROSITE" id="PS50934">
    <property type="entry name" value="SWIRM"/>
    <property type="match status" value="1"/>
</dbReference>
<keyword evidence="8" id="KW-1185">Reference proteome</keyword>
<protein>
    <recommendedName>
        <fullName evidence="9">SWIRM domain-containing protein</fullName>
    </recommendedName>
</protein>
<feature type="compositionally biased region" description="Polar residues" evidence="3">
    <location>
        <begin position="47"/>
        <end position="61"/>
    </location>
</feature>
<dbReference type="Pfam" id="PF04433">
    <property type="entry name" value="SWIRM"/>
    <property type="match status" value="1"/>
</dbReference>
<dbReference type="GO" id="GO:0010468">
    <property type="term" value="P:regulation of gene expression"/>
    <property type="evidence" value="ECO:0007669"/>
    <property type="project" value="UniProtKB-ARBA"/>
</dbReference>
<feature type="region of interest" description="Disordered" evidence="3">
    <location>
        <begin position="377"/>
        <end position="505"/>
    </location>
</feature>
<feature type="compositionally biased region" description="Low complexity" evidence="3">
    <location>
        <begin position="492"/>
        <end position="505"/>
    </location>
</feature>
<keyword evidence="2" id="KW-0560">Oxidoreductase</keyword>
<dbReference type="EMBL" id="JAQGDS010000010">
    <property type="protein sequence ID" value="KAJ6257827.1"/>
    <property type="molecule type" value="Genomic_DNA"/>
</dbReference>
<feature type="chain" id="PRO_5042066156" description="SWIRM domain-containing protein" evidence="4">
    <location>
        <begin position="23"/>
        <end position="1552"/>
    </location>
</feature>
<feature type="signal peptide" evidence="4">
    <location>
        <begin position="1"/>
        <end position="22"/>
    </location>
</feature>
<organism evidence="7 8">
    <name type="scientific">Drechslerella dactyloides</name>
    <name type="common">Nematode-trapping fungus</name>
    <name type="synonym">Arthrobotrys dactyloides</name>
    <dbReference type="NCBI Taxonomy" id="74499"/>
    <lineage>
        <taxon>Eukaryota</taxon>
        <taxon>Fungi</taxon>
        <taxon>Dikarya</taxon>
        <taxon>Ascomycota</taxon>
        <taxon>Pezizomycotina</taxon>
        <taxon>Orbiliomycetes</taxon>
        <taxon>Orbiliales</taxon>
        <taxon>Orbiliaceae</taxon>
        <taxon>Drechslerella</taxon>
    </lineage>
</organism>
<dbReference type="PANTHER" id="PTHR10742">
    <property type="entry name" value="FLAVIN MONOAMINE OXIDASE"/>
    <property type="match status" value="1"/>
</dbReference>